<keyword evidence="2" id="KW-0722">Serine protease inhibitor</keyword>
<evidence type="ECO:0000256" key="1">
    <source>
        <dbReference type="ARBA" id="ARBA00022690"/>
    </source>
</evidence>
<keyword evidence="3" id="KW-1015">Disulfide bond</keyword>
<dbReference type="PANTHER" id="PTHR10083:SF374">
    <property type="entry name" value="BPTI_KUNITZ INHIBITOR DOMAIN-CONTAINING PROTEIN"/>
    <property type="match status" value="1"/>
</dbReference>
<dbReference type="OrthoDB" id="4473401at2759"/>
<dbReference type="PROSITE" id="PS00280">
    <property type="entry name" value="BPTI_KUNITZ_1"/>
    <property type="match status" value="1"/>
</dbReference>
<evidence type="ECO:0000256" key="2">
    <source>
        <dbReference type="ARBA" id="ARBA00022900"/>
    </source>
</evidence>
<dbReference type="SUPFAM" id="SSF57362">
    <property type="entry name" value="BPTI-like"/>
    <property type="match status" value="2"/>
</dbReference>
<dbReference type="InterPro" id="IPR050098">
    <property type="entry name" value="TFPI/VKTCI-like"/>
</dbReference>
<dbReference type="CDD" id="cd00109">
    <property type="entry name" value="Kunitz-type"/>
    <property type="match status" value="1"/>
</dbReference>
<dbReference type="GO" id="GO:0005615">
    <property type="term" value="C:extracellular space"/>
    <property type="evidence" value="ECO:0007669"/>
    <property type="project" value="TreeGrafter"/>
</dbReference>
<dbReference type="Pfam" id="PF00014">
    <property type="entry name" value="Kunitz_BPTI"/>
    <property type="match status" value="2"/>
</dbReference>
<dbReference type="EMBL" id="UZAH01037103">
    <property type="protein sequence ID" value="VDP48181.1"/>
    <property type="molecule type" value="Genomic_DNA"/>
</dbReference>
<name>A0A3P8DW10_HELPZ</name>
<organism evidence="5">
    <name type="scientific">Heligmosomoides polygyrus</name>
    <name type="common">Parasitic roundworm</name>
    <dbReference type="NCBI Taxonomy" id="6339"/>
    <lineage>
        <taxon>Eukaryota</taxon>
        <taxon>Metazoa</taxon>
        <taxon>Ecdysozoa</taxon>
        <taxon>Nematoda</taxon>
        <taxon>Chromadorea</taxon>
        <taxon>Rhabditida</taxon>
        <taxon>Rhabditina</taxon>
        <taxon>Rhabditomorpha</taxon>
        <taxon>Strongyloidea</taxon>
        <taxon>Heligmosomidae</taxon>
        <taxon>Heligmosomoides</taxon>
    </lineage>
</organism>
<feature type="domain" description="BPTI/Kunitz inhibitor" evidence="4">
    <location>
        <begin position="96"/>
        <end position="146"/>
    </location>
</feature>
<gene>
    <name evidence="5" type="ORF">HPBE_LOCUS24942</name>
</gene>
<reference evidence="5" key="1">
    <citation type="submission" date="2018-11" db="EMBL/GenBank/DDBJ databases">
        <authorList>
            <consortium name="Pathogen Informatics"/>
        </authorList>
    </citation>
    <scope>NUCLEOTIDE SEQUENCE [LARGE SCALE GENOMIC DNA]</scope>
</reference>
<proteinExistence type="predicted"/>
<keyword evidence="1" id="KW-0646">Protease inhibitor</keyword>
<dbReference type="InterPro" id="IPR002223">
    <property type="entry name" value="Kunitz_BPTI"/>
</dbReference>
<dbReference type="InterPro" id="IPR036880">
    <property type="entry name" value="Kunitz_BPTI_sf"/>
</dbReference>
<accession>A0A3P8DW10</accession>
<evidence type="ECO:0000313" key="5">
    <source>
        <dbReference type="EMBL" id="VDP48181.1"/>
    </source>
</evidence>
<dbReference type="SMART" id="SM00131">
    <property type="entry name" value="KU"/>
    <property type="match status" value="2"/>
</dbReference>
<dbReference type="PANTHER" id="PTHR10083">
    <property type="entry name" value="KUNITZ-TYPE PROTEASE INHIBITOR-RELATED"/>
    <property type="match status" value="1"/>
</dbReference>
<dbReference type="GO" id="GO:0004867">
    <property type="term" value="F:serine-type endopeptidase inhibitor activity"/>
    <property type="evidence" value="ECO:0007669"/>
    <property type="project" value="UniProtKB-KW"/>
</dbReference>
<dbReference type="Gene3D" id="4.10.410.10">
    <property type="entry name" value="Pancreatic trypsin inhibitor Kunitz domain"/>
    <property type="match status" value="2"/>
</dbReference>
<dbReference type="PROSITE" id="PS50279">
    <property type="entry name" value="BPTI_KUNITZ_2"/>
    <property type="match status" value="2"/>
</dbReference>
<dbReference type="AlphaFoldDB" id="A0A3P8DW10"/>
<dbReference type="InterPro" id="IPR020901">
    <property type="entry name" value="Prtase_inh_Kunz-CS"/>
</dbReference>
<feature type="domain" description="BPTI/Kunitz inhibitor" evidence="4">
    <location>
        <begin position="20"/>
        <end position="76"/>
    </location>
</feature>
<dbReference type="PRINTS" id="PR00759">
    <property type="entry name" value="BASICPTASE"/>
</dbReference>
<evidence type="ECO:0000259" key="4">
    <source>
        <dbReference type="PROSITE" id="PS50279"/>
    </source>
</evidence>
<protein>
    <recommendedName>
        <fullName evidence="4">BPTI/Kunitz inhibitor domain-containing protein</fullName>
    </recommendedName>
</protein>
<evidence type="ECO:0000256" key="3">
    <source>
        <dbReference type="ARBA" id="ARBA00023157"/>
    </source>
</evidence>
<sequence>MESCQWICERRRNERVPASCSDAFDEKYKDSCRGGEWTQKVYFDHDSGRCTQFWWDGCTSTSQNIFNDMTTCQGVCELPGTEITGQLPDPETKYRCLQPAEVGSCKETYPAYHFDRLTKSCRPFSYSGCGGNDNRFLTLTQCQGLCEPFMHLTDTELDCHMPLDQGHGVNDQKCLENAGFRFYFDRNRAVRKNDINKTDLQTKLAAHR</sequence>